<dbReference type="CTD" id="8231599"/>
<gene>
    <name evidence="10" type="primary">8231599</name>
    <name evidence="9" type="ORF">Phum_PHUM503640</name>
</gene>
<dbReference type="SMART" id="SM00413">
    <property type="entry name" value="ETS"/>
    <property type="match status" value="1"/>
</dbReference>
<dbReference type="GO" id="GO:0043565">
    <property type="term" value="F:sequence-specific DNA binding"/>
    <property type="evidence" value="ECO:0007669"/>
    <property type="project" value="InterPro"/>
</dbReference>
<dbReference type="PROSITE" id="PS50061">
    <property type="entry name" value="ETS_DOMAIN_3"/>
    <property type="match status" value="1"/>
</dbReference>
<protein>
    <recommendedName>
        <fullName evidence="12">DNA-binding protein D-ETS-4</fullName>
    </recommendedName>
</protein>
<evidence type="ECO:0000256" key="3">
    <source>
        <dbReference type="ARBA" id="ARBA00023125"/>
    </source>
</evidence>
<dbReference type="CDD" id="cd08532">
    <property type="entry name" value="SAM_PNT-PDEF-like"/>
    <property type="match status" value="1"/>
</dbReference>
<dbReference type="PANTHER" id="PTHR11849:SF182">
    <property type="entry name" value="SAM POINTED DOMAIN-CONTAINING ETS TRANSCRIPTION FACTOR"/>
    <property type="match status" value="1"/>
</dbReference>
<evidence type="ECO:0000259" key="7">
    <source>
        <dbReference type="PROSITE" id="PS50061"/>
    </source>
</evidence>
<dbReference type="GO" id="GO:0005634">
    <property type="term" value="C:nucleus"/>
    <property type="evidence" value="ECO:0007669"/>
    <property type="project" value="UniProtKB-SubCell"/>
</dbReference>
<keyword evidence="11" id="KW-1185">Reference proteome</keyword>
<evidence type="ECO:0000256" key="6">
    <source>
        <dbReference type="SAM" id="MobiDB-lite"/>
    </source>
</evidence>
<dbReference type="Gene3D" id="1.10.150.50">
    <property type="entry name" value="Transcription Factor, Ets-1"/>
    <property type="match status" value="1"/>
</dbReference>
<feature type="compositionally biased region" description="Acidic residues" evidence="6">
    <location>
        <begin position="483"/>
        <end position="492"/>
    </location>
</feature>
<dbReference type="HOGENOM" id="CLU_032942_0_0_1"/>
<keyword evidence="4 5" id="KW-0539">Nucleus</keyword>
<dbReference type="AlphaFoldDB" id="E0VXR1"/>
<reference evidence="9" key="1">
    <citation type="submission" date="2007-04" db="EMBL/GenBank/DDBJ databases">
        <title>Annotation of Pediculus humanus corporis strain USDA.</title>
        <authorList>
            <person name="Kirkness E."/>
            <person name="Hannick L."/>
            <person name="Hass B."/>
            <person name="Bruggner R."/>
            <person name="Lawson D."/>
            <person name="Bidwell S."/>
            <person name="Joardar V."/>
            <person name="Caler E."/>
            <person name="Walenz B."/>
            <person name="Inman J."/>
            <person name="Schobel S."/>
            <person name="Galinsky K."/>
            <person name="Amedeo P."/>
            <person name="Strausberg R."/>
        </authorList>
    </citation>
    <scope>NUCLEOTIDE SEQUENCE</scope>
    <source>
        <strain evidence="9">USDA</strain>
    </source>
</reference>
<feature type="region of interest" description="Disordered" evidence="6">
    <location>
        <begin position="230"/>
        <end position="259"/>
    </location>
</feature>
<dbReference type="Gene3D" id="1.10.10.10">
    <property type="entry name" value="Winged helix-like DNA-binding domain superfamily/Winged helix DNA-binding domain"/>
    <property type="match status" value="1"/>
</dbReference>
<evidence type="ECO:0000313" key="10">
    <source>
        <dbReference type="EnsemblMetazoa" id="PHUM503640-PA"/>
    </source>
</evidence>
<dbReference type="PANTHER" id="PTHR11849">
    <property type="entry name" value="ETS"/>
    <property type="match status" value="1"/>
</dbReference>
<dbReference type="EnsemblMetazoa" id="PHUM503640-RA">
    <property type="protein sequence ID" value="PHUM503640-PA"/>
    <property type="gene ID" value="PHUM503640"/>
</dbReference>
<dbReference type="KEGG" id="phu:Phum_PHUM503640"/>
<evidence type="ECO:0008006" key="12">
    <source>
        <dbReference type="Google" id="ProtNLM"/>
    </source>
</evidence>
<feature type="compositionally biased region" description="Pro residues" evidence="6">
    <location>
        <begin position="237"/>
        <end position="251"/>
    </location>
</feature>
<comment type="similarity">
    <text evidence="2 5">Belongs to the ETS family.</text>
</comment>
<accession>E0VXR1</accession>
<evidence type="ECO:0000313" key="9">
    <source>
        <dbReference type="EMBL" id="EEB18167.1"/>
    </source>
</evidence>
<dbReference type="InterPro" id="IPR013761">
    <property type="entry name" value="SAM/pointed_sf"/>
</dbReference>
<dbReference type="Pfam" id="PF02198">
    <property type="entry name" value="SAM_PNT"/>
    <property type="match status" value="1"/>
</dbReference>
<dbReference type="FunCoup" id="E0VXR1">
    <property type="interactions" value="47"/>
</dbReference>
<feature type="domain" description="ETS" evidence="7">
    <location>
        <begin position="532"/>
        <end position="615"/>
    </location>
</feature>
<dbReference type="PROSITE" id="PS00346">
    <property type="entry name" value="ETS_DOMAIN_2"/>
    <property type="match status" value="1"/>
</dbReference>
<dbReference type="PROSITE" id="PS00345">
    <property type="entry name" value="ETS_DOMAIN_1"/>
    <property type="match status" value="1"/>
</dbReference>
<dbReference type="Pfam" id="PF00178">
    <property type="entry name" value="Ets"/>
    <property type="match status" value="1"/>
</dbReference>
<dbReference type="SUPFAM" id="SSF47769">
    <property type="entry name" value="SAM/Pointed domain"/>
    <property type="match status" value="1"/>
</dbReference>
<evidence type="ECO:0000256" key="4">
    <source>
        <dbReference type="ARBA" id="ARBA00023242"/>
    </source>
</evidence>
<feature type="compositionally biased region" description="Acidic residues" evidence="6">
    <location>
        <begin position="90"/>
        <end position="101"/>
    </location>
</feature>
<dbReference type="EMBL" id="AAZO01006118">
    <property type="status" value="NOT_ANNOTATED_CDS"/>
    <property type="molecule type" value="Genomic_DNA"/>
</dbReference>
<evidence type="ECO:0000256" key="2">
    <source>
        <dbReference type="ARBA" id="ARBA00005562"/>
    </source>
</evidence>
<sequence>MPQTVPSANYGSPYCDYSAFTTDFDLSLLPASPESQVPLSPTNLSPYSYLYPCSPPPMFSTNFDEDGIMCDSLGFVDVKGKTTTDIKTEYDDDDDEGDDEPLQTPLKKTSGGGVGGGGCCFFEENVNFNDKTNDKQYDGYYVKNDEKTIGRNELLIPTTVQTTTGNYYPLTIKQEPMSYGLEYGHHNNPTSPYAIKTETTIDLKEALKETNFTIKYESNQYTTLRNLLKNPCTEESPPSPPHLPRPSPNPPEETTEVKRDHQLLRSVLRDTSFQKKFNIKSFDLTKVPSFDDSNLLHKDIKMEEDDDNNGSAKQQQQQQQQQTTETNEIVEELTSEKIEPVFSLAIEQIRKDVDNTCNLLGISSDPTQWTEDDVKAWLIWTIRQYSLPMIDTNCFKMDGVTFCQLTENDFQQRAPQSSSTLHAHLEIWKAAGNCGDCSSPPSLPLPPPSSSSSSTMIIPNQDLSTVQWSPTMHSSGSSTGGDLSDDDDEDMDYSTSSSSPPPPPSSSNKYLMKDNNQTIKTTTAKTTSGTHIHLWQFLKELLSCPQSHGSCIRWLDREKGVFKIEDSVRVARLWGKRKNRPAMNYDKLSRSIRQYYKKGIMKKTERSQRLVYQFCHPYCL</sequence>
<evidence type="ECO:0000256" key="5">
    <source>
        <dbReference type="RuleBase" id="RU004019"/>
    </source>
</evidence>
<organism>
    <name type="scientific">Pediculus humanus subsp. corporis</name>
    <name type="common">Body louse</name>
    <dbReference type="NCBI Taxonomy" id="121224"/>
    <lineage>
        <taxon>Eukaryota</taxon>
        <taxon>Metazoa</taxon>
        <taxon>Ecdysozoa</taxon>
        <taxon>Arthropoda</taxon>
        <taxon>Hexapoda</taxon>
        <taxon>Insecta</taxon>
        <taxon>Pterygota</taxon>
        <taxon>Neoptera</taxon>
        <taxon>Paraneoptera</taxon>
        <taxon>Psocodea</taxon>
        <taxon>Troctomorpha</taxon>
        <taxon>Phthiraptera</taxon>
        <taxon>Anoplura</taxon>
        <taxon>Pediculidae</taxon>
        <taxon>Pediculus</taxon>
    </lineage>
</organism>
<feature type="region of interest" description="Disordered" evidence="6">
    <location>
        <begin position="437"/>
        <end position="511"/>
    </location>
</feature>
<evidence type="ECO:0000256" key="1">
    <source>
        <dbReference type="ARBA" id="ARBA00004123"/>
    </source>
</evidence>
<dbReference type="SMART" id="SM00251">
    <property type="entry name" value="SAM_PNT"/>
    <property type="match status" value="1"/>
</dbReference>
<dbReference type="OrthoDB" id="5961210at2759"/>
<dbReference type="GO" id="GO:0000981">
    <property type="term" value="F:DNA-binding transcription factor activity, RNA polymerase II-specific"/>
    <property type="evidence" value="ECO:0007669"/>
    <property type="project" value="TreeGrafter"/>
</dbReference>
<name>E0VXR1_PEDHC</name>
<reference evidence="9" key="2">
    <citation type="submission" date="2007-04" db="EMBL/GenBank/DDBJ databases">
        <title>The genome of the human body louse.</title>
        <authorList>
            <consortium name="The Human Body Louse Genome Consortium"/>
            <person name="Kirkness E."/>
            <person name="Walenz B."/>
            <person name="Hass B."/>
            <person name="Bruggner R."/>
            <person name="Strausberg R."/>
        </authorList>
    </citation>
    <scope>NUCLEOTIDE SEQUENCE</scope>
    <source>
        <strain evidence="9">USDA</strain>
    </source>
</reference>
<dbReference type="eggNOG" id="KOG3805">
    <property type="taxonomic scope" value="Eukaryota"/>
</dbReference>
<dbReference type="EMBL" id="DS235833">
    <property type="protein sequence ID" value="EEB18167.1"/>
    <property type="molecule type" value="Genomic_DNA"/>
</dbReference>
<comment type="subcellular location">
    <subcellularLocation>
        <location evidence="1 5">Nucleus</location>
    </subcellularLocation>
</comment>
<feature type="domain" description="PNT" evidence="8">
    <location>
        <begin position="348"/>
        <end position="432"/>
    </location>
</feature>
<dbReference type="STRING" id="121224.E0VXR1"/>
<feature type="region of interest" description="Disordered" evidence="6">
    <location>
        <begin position="304"/>
        <end position="326"/>
    </location>
</feature>
<feature type="compositionally biased region" description="Polar residues" evidence="6">
    <location>
        <begin position="455"/>
        <end position="473"/>
    </location>
</feature>
<keyword evidence="3 5" id="KW-0238">DNA-binding</keyword>
<dbReference type="InterPro" id="IPR003118">
    <property type="entry name" value="Pointed_dom"/>
</dbReference>
<feature type="region of interest" description="Disordered" evidence="6">
    <location>
        <begin position="87"/>
        <end position="110"/>
    </location>
</feature>
<dbReference type="SUPFAM" id="SSF46785">
    <property type="entry name" value="Winged helix' DNA-binding domain"/>
    <property type="match status" value="1"/>
</dbReference>
<proteinExistence type="inferred from homology"/>
<dbReference type="RefSeq" id="XP_002430905.1">
    <property type="nucleotide sequence ID" value="XM_002430860.1"/>
</dbReference>
<dbReference type="InterPro" id="IPR046328">
    <property type="entry name" value="ETS_fam"/>
</dbReference>
<dbReference type="PROSITE" id="PS51433">
    <property type="entry name" value="PNT"/>
    <property type="match status" value="1"/>
</dbReference>
<evidence type="ECO:0000259" key="8">
    <source>
        <dbReference type="PROSITE" id="PS51433"/>
    </source>
</evidence>
<dbReference type="InterPro" id="IPR000418">
    <property type="entry name" value="Ets_dom"/>
</dbReference>
<dbReference type="Proteomes" id="UP000009046">
    <property type="component" value="Unassembled WGS sequence"/>
</dbReference>
<dbReference type="PRINTS" id="PR00454">
    <property type="entry name" value="ETSDOMAIN"/>
</dbReference>
<dbReference type="InterPro" id="IPR036388">
    <property type="entry name" value="WH-like_DNA-bd_sf"/>
</dbReference>
<dbReference type="FunFam" id="1.10.10.10:FF:000220">
    <property type="entry name" value="SAM pointed domain-containing Ets transcription factor"/>
    <property type="match status" value="1"/>
</dbReference>
<dbReference type="GO" id="GO:0030154">
    <property type="term" value="P:cell differentiation"/>
    <property type="evidence" value="ECO:0007669"/>
    <property type="project" value="TreeGrafter"/>
</dbReference>
<reference evidence="10" key="3">
    <citation type="submission" date="2020-05" db="UniProtKB">
        <authorList>
            <consortium name="EnsemblMetazoa"/>
        </authorList>
    </citation>
    <scope>IDENTIFICATION</scope>
    <source>
        <strain evidence="10">USDA</strain>
    </source>
</reference>
<dbReference type="GeneID" id="8231599"/>
<dbReference type="VEuPathDB" id="VectorBase:PHUM503640"/>
<dbReference type="InParanoid" id="E0VXR1"/>
<evidence type="ECO:0000313" key="11">
    <source>
        <dbReference type="Proteomes" id="UP000009046"/>
    </source>
</evidence>
<dbReference type="InterPro" id="IPR036390">
    <property type="entry name" value="WH_DNA-bd_sf"/>
</dbReference>